<reference evidence="1" key="1">
    <citation type="submission" date="2020-05" db="EMBL/GenBank/DDBJ databases">
        <authorList>
            <person name="Chiriac C."/>
            <person name="Salcher M."/>
            <person name="Ghai R."/>
            <person name="Kavagutti S V."/>
        </authorList>
    </citation>
    <scope>NUCLEOTIDE SEQUENCE</scope>
</reference>
<protein>
    <submittedName>
        <fullName evidence="1">Unannotated protein</fullName>
    </submittedName>
</protein>
<accession>A0A6J7D4T5</accession>
<proteinExistence type="predicted"/>
<organism evidence="1">
    <name type="scientific">freshwater metagenome</name>
    <dbReference type="NCBI Taxonomy" id="449393"/>
    <lineage>
        <taxon>unclassified sequences</taxon>
        <taxon>metagenomes</taxon>
        <taxon>ecological metagenomes</taxon>
    </lineage>
</organism>
<name>A0A6J7D4T5_9ZZZZ</name>
<sequence length="143" mass="15188">MMMNRRWIVIVACLVVVGLIVGVVAAFGLSSPQSVSSQAKQGPSAAQLEKLAADLSSGSSSKILASIADVPQGGEKDVLKSLGNIKFVDFNTETVRFDTKTGAAVVQARLTPKKGKPTYEREVLVLRNGTWLLYSSLPNPTPT</sequence>
<dbReference type="AlphaFoldDB" id="A0A6J7D4T5"/>
<evidence type="ECO:0000313" key="1">
    <source>
        <dbReference type="EMBL" id="CAB4865837.1"/>
    </source>
</evidence>
<dbReference type="EMBL" id="CAFBLM010000016">
    <property type="protein sequence ID" value="CAB4865837.1"/>
    <property type="molecule type" value="Genomic_DNA"/>
</dbReference>
<gene>
    <name evidence="1" type="ORF">UFOPK3401_00516</name>
</gene>